<dbReference type="InterPro" id="IPR018488">
    <property type="entry name" value="cNMP-bd_CS"/>
</dbReference>
<evidence type="ECO:0000313" key="2">
    <source>
        <dbReference type="EMBL" id="NQV64445.1"/>
    </source>
</evidence>
<dbReference type="PANTHER" id="PTHR24567:SF74">
    <property type="entry name" value="HTH-TYPE TRANSCRIPTIONAL REGULATOR ARCR"/>
    <property type="match status" value="1"/>
</dbReference>
<dbReference type="CDD" id="cd00038">
    <property type="entry name" value="CAP_ED"/>
    <property type="match status" value="1"/>
</dbReference>
<evidence type="ECO:0000259" key="1">
    <source>
        <dbReference type="PROSITE" id="PS50042"/>
    </source>
</evidence>
<dbReference type="SUPFAM" id="SSF51206">
    <property type="entry name" value="cAMP-binding domain-like"/>
    <property type="match status" value="1"/>
</dbReference>
<dbReference type="Proteomes" id="UP000754644">
    <property type="component" value="Unassembled WGS sequence"/>
</dbReference>
<evidence type="ECO:0000313" key="3">
    <source>
        <dbReference type="Proteomes" id="UP000754644"/>
    </source>
</evidence>
<dbReference type="InterPro" id="IPR014710">
    <property type="entry name" value="RmlC-like_jellyroll"/>
</dbReference>
<dbReference type="Pfam" id="PF00027">
    <property type="entry name" value="cNMP_binding"/>
    <property type="match status" value="1"/>
</dbReference>
<dbReference type="PANTHER" id="PTHR24567">
    <property type="entry name" value="CRP FAMILY TRANSCRIPTIONAL REGULATORY PROTEIN"/>
    <property type="match status" value="1"/>
</dbReference>
<reference evidence="2" key="1">
    <citation type="submission" date="2020-05" db="EMBL/GenBank/DDBJ databases">
        <title>Sulfur intermediates as new biogeochemical hubs in an aquatic model microbial ecosystem.</title>
        <authorList>
            <person name="Vigneron A."/>
        </authorList>
    </citation>
    <scope>NUCLEOTIDE SEQUENCE</scope>
    <source>
        <strain evidence="2">Bin.250</strain>
    </source>
</reference>
<dbReference type="PROSITE" id="PS50042">
    <property type="entry name" value="CNMP_BINDING_3"/>
    <property type="match status" value="1"/>
</dbReference>
<dbReference type="PROSITE" id="PS00889">
    <property type="entry name" value="CNMP_BINDING_2"/>
    <property type="match status" value="1"/>
</dbReference>
<gene>
    <name evidence="2" type="ORF">HQ497_03675</name>
</gene>
<proteinExistence type="predicted"/>
<accession>A0A972VUF1</accession>
<dbReference type="InterPro" id="IPR050397">
    <property type="entry name" value="Env_Response_Regulators"/>
</dbReference>
<organism evidence="2 3">
    <name type="scientific">SAR86 cluster bacterium</name>
    <dbReference type="NCBI Taxonomy" id="2030880"/>
    <lineage>
        <taxon>Bacteria</taxon>
        <taxon>Pseudomonadati</taxon>
        <taxon>Pseudomonadota</taxon>
        <taxon>Gammaproteobacteria</taxon>
        <taxon>SAR86 cluster</taxon>
    </lineage>
</organism>
<comment type="caution">
    <text evidence="2">The sequence shown here is derived from an EMBL/GenBank/DDBJ whole genome shotgun (WGS) entry which is preliminary data.</text>
</comment>
<dbReference type="SMART" id="SM00100">
    <property type="entry name" value="cNMP"/>
    <property type="match status" value="1"/>
</dbReference>
<dbReference type="AlphaFoldDB" id="A0A972VUF1"/>
<dbReference type="GO" id="GO:0003700">
    <property type="term" value="F:DNA-binding transcription factor activity"/>
    <property type="evidence" value="ECO:0007669"/>
    <property type="project" value="TreeGrafter"/>
</dbReference>
<dbReference type="EMBL" id="JABMOJ010000132">
    <property type="protein sequence ID" value="NQV64445.1"/>
    <property type="molecule type" value="Genomic_DNA"/>
</dbReference>
<dbReference type="InterPro" id="IPR018490">
    <property type="entry name" value="cNMP-bd_dom_sf"/>
</dbReference>
<feature type="domain" description="Cyclic nucleotide-binding" evidence="1">
    <location>
        <begin position="16"/>
        <end position="122"/>
    </location>
</feature>
<dbReference type="PROSITE" id="PS00888">
    <property type="entry name" value="CNMP_BINDING_1"/>
    <property type="match status" value="1"/>
</dbReference>
<protein>
    <submittedName>
        <fullName evidence="2">Cyclic nucleotide-binding domain-containing protein</fullName>
    </submittedName>
</protein>
<name>A0A972VUF1_9GAMM</name>
<dbReference type="Gene3D" id="2.60.120.10">
    <property type="entry name" value="Jelly Rolls"/>
    <property type="match status" value="1"/>
</dbReference>
<dbReference type="GO" id="GO:0005829">
    <property type="term" value="C:cytosol"/>
    <property type="evidence" value="ECO:0007669"/>
    <property type="project" value="TreeGrafter"/>
</dbReference>
<dbReference type="InterPro" id="IPR000595">
    <property type="entry name" value="cNMP-bd_dom"/>
</dbReference>
<sequence length="200" mass="21734">MSPMTSDAIPSQLNALLPQLSADAVKLLIPYLTQLEAETGRVLVKQGDSGADVYFLLNGKFSVFEKIQINRSDVVLNVATFPGPGVLGEVSIMTATERTATVIVVERADCLVLTRDKFNALVKVNPQIGIELLQAFGAIMYGRQVAFQNKVRGNILRESLSVEAGIAKMARYTGRVSRTSPVLAQKLFSEDLKGVNYNSD</sequence>